<evidence type="ECO:0000313" key="2">
    <source>
        <dbReference type="WBParaSite" id="Hba_17214"/>
    </source>
</evidence>
<reference evidence="2" key="1">
    <citation type="submission" date="2016-11" db="UniProtKB">
        <authorList>
            <consortium name="WormBaseParasite"/>
        </authorList>
    </citation>
    <scope>IDENTIFICATION</scope>
</reference>
<evidence type="ECO:0000313" key="1">
    <source>
        <dbReference type="Proteomes" id="UP000095283"/>
    </source>
</evidence>
<keyword evidence="1" id="KW-1185">Reference proteome</keyword>
<proteinExistence type="predicted"/>
<protein>
    <submittedName>
        <fullName evidence="2">WW domain-containing protein</fullName>
    </submittedName>
</protein>
<dbReference type="AlphaFoldDB" id="A0A1I7XHJ2"/>
<name>A0A1I7XHJ2_HETBA</name>
<accession>A0A1I7XHJ2</accession>
<dbReference type="WBParaSite" id="Hba_17214">
    <property type="protein sequence ID" value="Hba_17214"/>
    <property type="gene ID" value="Hba_17214"/>
</dbReference>
<sequence length="112" mass="12745">MYWFLRLESNGESGQLSSVGFMAITISLTSFQISTVPLANVERSGKERREVSLAESLDELSSLSQRVRIPTFNWWNYVYEYNDSGEQTVQTCHPPSISTVKTKAYGIYSQSY</sequence>
<dbReference type="Proteomes" id="UP000095283">
    <property type="component" value="Unplaced"/>
</dbReference>
<organism evidence="1 2">
    <name type="scientific">Heterorhabditis bacteriophora</name>
    <name type="common">Entomopathogenic nematode worm</name>
    <dbReference type="NCBI Taxonomy" id="37862"/>
    <lineage>
        <taxon>Eukaryota</taxon>
        <taxon>Metazoa</taxon>
        <taxon>Ecdysozoa</taxon>
        <taxon>Nematoda</taxon>
        <taxon>Chromadorea</taxon>
        <taxon>Rhabditida</taxon>
        <taxon>Rhabditina</taxon>
        <taxon>Rhabditomorpha</taxon>
        <taxon>Strongyloidea</taxon>
        <taxon>Heterorhabditidae</taxon>
        <taxon>Heterorhabditis</taxon>
    </lineage>
</organism>